<feature type="compositionally biased region" description="Basic and acidic residues" evidence="1">
    <location>
        <begin position="30"/>
        <end position="43"/>
    </location>
</feature>
<evidence type="ECO:0000313" key="4">
    <source>
        <dbReference type="Proteomes" id="UP001215231"/>
    </source>
</evidence>
<feature type="region of interest" description="Disordered" evidence="1">
    <location>
        <begin position="17"/>
        <end position="48"/>
    </location>
</feature>
<dbReference type="InterPro" id="IPR045851">
    <property type="entry name" value="AMP-bd_C_sf"/>
</dbReference>
<feature type="region of interest" description="Disordered" evidence="1">
    <location>
        <begin position="557"/>
        <end position="577"/>
    </location>
</feature>
<proteinExistence type="predicted"/>
<dbReference type="InterPro" id="IPR010071">
    <property type="entry name" value="AA_adenyl_dom"/>
</dbReference>
<accession>A0ABY7V6S9</accession>
<dbReference type="NCBIfam" id="TIGR01733">
    <property type="entry name" value="AA-adenyl-dom"/>
    <property type="match status" value="1"/>
</dbReference>
<dbReference type="InterPro" id="IPR042099">
    <property type="entry name" value="ANL_N_sf"/>
</dbReference>
<organism evidence="3 4">
    <name type="scientific">Thalassomonas haliotis</name>
    <dbReference type="NCBI Taxonomy" id="485448"/>
    <lineage>
        <taxon>Bacteria</taxon>
        <taxon>Pseudomonadati</taxon>
        <taxon>Pseudomonadota</taxon>
        <taxon>Gammaproteobacteria</taxon>
        <taxon>Alteromonadales</taxon>
        <taxon>Colwelliaceae</taxon>
        <taxon>Thalassomonas</taxon>
    </lineage>
</organism>
<name>A0ABY7V6S9_9GAMM</name>
<dbReference type="SUPFAM" id="SSF56801">
    <property type="entry name" value="Acetyl-CoA synthetase-like"/>
    <property type="match status" value="1"/>
</dbReference>
<dbReference type="PANTHER" id="PTHR45527:SF1">
    <property type="entry name" value="FATTY ACID SYNTHASE"/>
    <property type="match status" value="1"/>
</dbReference>
<dbReference type="PANTHER" id="PTHR45527">
    <property type="entry name" value="NONRIBOSOMAL PEPTIDE SYNTHETASE"/>
    <property type="match status" value="1"/>
</dbReference>
<gene>
    <name evidence="3" type="ORF">H3N35_13760</name>
</gene>
<dbReference type="Proteomes" id="UP001215231">
    <property type="component" value="Chromosome"/>
</dbReference>
<protein>
    <submittedName>
        <fullName evidence="3">Amino acid adenylation domain-containing protein</fullName>
    </submittedName>
</protein>
<keyword evidence="4" id="KW-1185">Reference proteome</keyword>
<dbReference type="InterPro" id="IPR000873">
    <property type="entry name" value="AMP-dep_synth/lig_dom"/>
</dbReference>
<evidence type="ECO:0000259" key="2">
    <source>
        <dbReference type="Pfam" id="PF00501"/>
    </source>
</evidence>
<evidence type="ECO:0000256" key="1">
    <source>
        <dbReference type="SAM" id="MobiDB-lite"/>
    </source>
</evidence>
<sequence>MSTNKLTQAESVNETKLSPYLIKNSPAKGLRSESIRQQAEGEKQAFSPEPLQELPLSDRILFEFFGQGMTQVPDYHLIHQAFEQYAALNPDDIAVTHLGSSISYGQLNQKADLLAKKLMTLGVKPGDKIGLFLTRSIAMVVGILAVLKLGAAYVPQHLGVAKDRQLLHIIKAAKLKVILTLSDLAHLLPPGHACQLVWADEVISAQTCQHLPLPDLSQYRDGSLLSFVLFTSGTTGQPNGVCVSHRNLCNIVLTSPGNLMIKPRQKVAQVLSIAFDMAAWEIFTSLAHGATLCIRGKKISDIDPDVDTLIATPSILSALNPSDFSRIKCVAVAGEPCPKPLADLWAGYCRFYNACGPTETTIVNTMQDYQPWHKPLTIGSPTPNNTVYVLDENGQPCRIGETGMMWAGGECVTQGYLGNPVLTGQRYKSDPFRGNGAMMFRTGDLGRWNADGELEHLGRLDDQVKVKGFRVELDSVSACLEKVAGCRQAVTLKLNRESLIAYVCPAELDVDELQHAAVQGLPYYAVPKSIIPLPELPVTPRGKVDKRALLASYLANEEKQKEASKAPGVSPGEVGYE</sequence>
<dbReference type="RefSeq" id="WP_274049343.1">
    <property type="nucleotide sequence ID" value="NZ_CP059693.1"/>
</dbReference>
<dbReference type="EMBL" id="CP059693">
    <property type="protein sequence ID" value="WDE09404.1"/>
    <property type="molecule type" value="Genomic_DNA"/>
</dbReference>
<feature type="domain" description="AMP-dependent synthetase/ligase" evidence="2">
    <location>
        <begin position="82"/>
        <end position="417"/>
    </location>
</feature>
<evidence type="ECO:0000313" key="3">
    <source>
        <dbReference type="EMBL" id="WDE09404.1"/>
    </source>
</evidence>
<reference evidence="3 4" key="1">
    <citation type="journal article" date="2022" name="Mar. Drugs">
        <title>Bioassay-Guided Fractionation Leads to the Detection of Cholic Acid Generated by the Rare Thalassomonas sp.</title>
        <authorList>
            <person name="Pheiffer F."/>
            <person name="Schneider Y.K."/>
            <person name="Hansen E.H."/>
            <person name="Andersen J.H."/>
            <person name="Isaksson J."/>
            <person name="Busche T."/>
            <person name="R C."/>
            <person name="Kalinowski J."/>
            <person name="Zyl L.V."/>
            <person name="Trindade M."/>
        </authorList>
    </citation>
    <scope>NUCLEOTIDE SEQUENCE [LARGE SCALE GENOMIC DNA]</scope>
    <source>
        <strain evidence="3 4">A5K-61T</strain>
    </source>
</reference>
<dbReference type="Gene3D" id="3.30.300.30">
    <property type="match status" value="1"/>
</dbReference>
<dbReference type="Pfam" id="PF00501">
    <property type="entry name" value="AMP-binding"/>
    <property type="match status" value="1"/>
</dbReference>
<dbReference type="Gene3D" id="3.40.50.12780">
    <property type="entry name" value="N-terminal domain of ligase-like"/>
    <property type="match status" value="1"/>
</dbReference>